<comment type="caution">
    <text evidence="9">The sequence shown here is derived from an EMBL/GenBank/DDBJ whole genome shotgun (WGS) entry which is preliminary data.</text>
</comment>
<dbReference type="EMBL" id="QEAO01000007">
    <property type="protein sequence ID" value="TPX35664.1"/>
    <property type="molecule type" value="Genomic_DNA"/>
</dbReference>
<keyword evidence="6" id="KW-0546">Nucleotide metabolism</keyword>
<accession>A0A507CCM1</accession>
<evidence type="ECO:0000256" key="2">
    <source>
        <dbReference type="ARBA" id="ARBA00006676"/>
    </source>
</evidence>
<dbReference type="SUPFAM" id="SSF51556">
    <property type="entry name" value="Metallo-dependent hydrolases"/>
    <property type="match status" value="1"/>
</dbReference>
<keyword evidence="5" id="KW-0862">Zinc</keyword>
<dbReference type="Gene3D" id="3.20.20.140">
    <property type="entry name" value="Metal-dependent hydrolases"/>
    <property type="match status" value="1"/>
</dbReference>
<dbReference type="InterPro" id="IPR006330">
    <property type="entry name" value="Ado/ade_deaminase"/>
</dbReference>
<sequence length="363" mass="40627">MIDLTRTDDTPTFFKELPKIELHAHLNGSLGIGTALVLAESKIHQLNMKNACISPNAAIVGKQDQKLYADVKQQYEMDTTSFQIADFFPLFKLIYALTDTPSAVTFATEQVILEFADDGVVYLELRSTPRRTTGMSKDEYIQAMFAGIEACKGKNLDIIVRVILTIDRKAGLDDALDTIQLAAKYMSEGVVGIDLAGDPFADHYQTYSQAIKNAKSYGLKVTIHFCEIEGTEDESILMLQDADRLGHATFMSERVKKEVFEKNIPIEVCMSSNVICKTVTAYTDHHIQTCFEANHACCISTDDKGIFKCTLSNEYYIASKVLGLDRDQVEKLARSSIDSIFGSEVDKDALRLCFDEFRRKEQL</sequence>
<evidence type="ECO:0000313" key="9">
    <source>
        <dbReference type="EMBL" id="TPX35664.1"/>
    </source>
</evidence>
<dbReference type="STRING" id="1806994.A0A507CCM1"/>
<dbReference type="GO" id="GO:0046872">
    <property type="term" value="F:metal ion binding"/>
    <property type="evidence" value="ECO:0007669"/>
    <property type="project" value="UniProtKB-KW"/>
</dbReference>
<dbReference type="Pfam" id="PF00962">
    <property type="entry name" value="A_deaminase"/>
    <property type="match status" value="1"/>
</dbReference>
<comment type="similarity">
    <text evidence="2">Belongs to the metallo-dependent hydrolases superfamily. Adenosine and AMP deaminases family.</text>
</comment>
<dbReference type="RefSeq" id="XP_031026096.1">
    <property type="nucleotide sequence ID" value="XM_031167877.1"/>
</dbReference>
<proteinExistence type="inferred from homology"/>
<gene>
    <name evidence="9" type="ORF">SmJEL517_g01949</name>
</gene>
<dbReference type="PANTHER" id="PTHR11409">
    <property type="entry name" value="ADENOSINE DEAMINASE"/>
    <property type="match status" value="1"/>
</dbReference>
<evidence type="ECO:0000256" key="6">
    <source>
        <dbReference type="ARBA" id="ARBA00023080"/>
    </source>
</evidence>
<feature type="domain" description="Adenosine deaminase" evidence="8">
    <location>
        <begin position="18"/>
        <end position="350"/>
    </location>
</feature>
<dbReference type="GO" id="GO:0004000">
    <property type="term" value="F:adenosine deaminase activity"/>
    <property type="evidence" value="ECO:0007669"/>
    <property type="project" value="TreeGrafter"/>
</dbReference>
<evidence type="ECO:0000256" key="3">
    <source>
        <dbReference type="ARBA" id="ARBA00022723"/>
    </source>
</evidence>
<organism evidence="9 10">
    <name type="scientific">Synchytrium microbalum</name>
    <dbReference type="NCBI Taxonomy" id="1806994"/>
    <lineage>
        <taxon>Eukaryota</taxon>
        <taxon>Fungi</taxon>
        <taxon>Fungi incertae sedis</taxon>
        <taxon>Chytridiomycota</taxon>
        <taxon>Chytridiomycota incertae sedis</taxon>
        <taxon>Chytridiomycetes</taxon>
        <taxon>Synchytriales</taxon>
        <taxon>Synchytriaceae</taxon>
        <taxon>Synchytrium</taxon>
    </lineage>
</organism>
<dbReference type="GO" id="GO:0046103">
    <property type="term" value="P:inosine biosynthetic process"/>
    <property type="evidence" value="ECO:0007669"/>
    <property type="project" value="TreeGrafter"/>
</dbReference>
<evidence type="ECO:0000259" key="8">
    <source>
        <dbReference type="Pfam" id="PF00962"/>
    </source>
</evidence>
<evidence type="ECO:0000256" key="7">
    <source>
        <dbReference type="ARBA" id="ARBA00048787"/>
    </source>
</evidence>
<comment type="cofactor">
    <cofactor evidence="1">
        <name>Zn(2+)</name>
        <dbReference type="ChEBI" id="CHEBI:29105"/>
    </cofactor>
</comment>
<comment type="catalytic activity">
    <reaction evidence="7">
        <text>N(6)-methyl-AMP + H2O + H(+) = IMP + methylamine</text>
        <dbReference type="Rhea" id="RHEA:16001"/>
        <dbReference type="ChEBI" id="CHEBI:15377"/>
        <dbReference type="ChEBI" id="CHEBI:15378"/>
        <dbReference type="ChEBI" id="CHEBI:58053"/>
        <dbReference type="ChEBI" id="CHEBI:59338"/>
        <dbReference type="ChEBI" id="CHEBI:144842"/>
    </reaction>
    <physiologicalReaction direction="left-to-right" evidence="7">
        <dbReference type="Rhea" id="RHEA:16002"/>
    </physiologicalReaction>
</comment>
<dbReference type="GeneID" id="42003174"/>
<dbReference type="PANTHER" id="PTHR11409:SF42">
    <property type="entry name" value="ADENOSINE DEAMINASE-LIKE PROTEIN"/>
    <property type="match status" value="1"/>
</dbReference>
<protein>
    <recommendedName>
        <fullName evidence="8">Adenosine deaminase domain-containing protein</fullName>
    </recommendedName>
</protein>
<dbReference type="Proteomes" id="UP000319731">
    <property type="component" value="Unassembled WGS sequence"/>
</dbReference>
<evidence type="ECO:0000313" key="10">
    <source>
        <dbReference type="Proteomes" id="UP000319731"/>
    </source>
</evidence>
<dbReference type="InterPro" id="IPR032466">
    <property type="entry name" value="Metal_Hydrolase"/>
</dbReference>
<keyword evidence="4" id="KW-0378">Hydrolase</keyword>
<name>A0A507CCM1_9FUNG</name>
<reference evidence="9 10" key="1">
    <citation type="journal article" date="2019" name="Sci. Rep.">
        <title>Comparative genomics of chytrid fungi reveal insights into the obligate biotrophic and pathogenic lifestyle of Synchytrium endobioticum.</title>
        <authorList>
            <person name="van de Vossenberg B.T.L.H."/>
            <person name="Warris S."/>
            <person name="Nguyen H.D.T."/>
            <person name="van Gent-Pelzer M.P.E."/>
            <person name="Joly D.L."/>
            <person name="van de Geest H.C."/>
            <person name="Bonants P.J.M."/>
            <person name="Smith D.S."/>
            <person name="Levesque C.A."/>
            <person name="van der Lee T.A.J."/>
        </authorList>
    </citation>
    <scope>NUCLEOTIDE SEQUENCE [LARGE SCALE GENOMIC DNA]</scope>
    <source>
        <strain evidence="9 10">JEL517</strain>
    </source>
</reference>
<dbReference type="GO" id="GO:0006154">
    <property type="term" value="P:adenosine catabolic process"/>
    <property type="evidence" value="ECO:0007669"/>
    <property type="project" value="TreeGrafter"/>
</dbReference>
<evidence type="ECO:0000256" key="1">
    <source>
        <dbReference type="ARBA" id="ARBA00001947"/>
    </source>
</evidence>
<dbReference type="InterPro" id="IPR001365">
    <property type="entry name" value="A_deaminase_dom"/>
</dbReference>
<dbReference type="GO" id="GO:0009117">
    <property type="term" value="P:nucleotide metabolic process"/>
    <property type="evidence" value="ECO:0007669"/>
    <property type="project" value="UniProtKB-KW"/>
</dbReference>
<dbReference type="AlphaFoldDB" id="A0A507CCM1"/>
<dbReference type="OrthoDB" id="272271at2759"/>
<keyword evidence="3" id="KW-0479">Metal-binding</keyword>
<keyword evidence="10" id="KW-1185">Reference proteome</keyword>
<evidence type="ECO:0000256" key="5">
    <source>
        <dbReference type="ARBA" id="ARBA00022833"/>
    </source>
</evidence>
<evidence type="ECO:0000256" key="4">
    <source>
        <dbReference type="ARBA" id="ARBA00022801"/>
    </source>
</evidence>